<dbReference type="AlphaFoldDB" id="A0A6A5WZB9"/>
<dbReference type="Pfam" id="PF00702">
    <property type="entry name" value="Hydrolase"/>
    <property type="match status" value="1"/>
</dbReference>
<dbReference type="InterPro" id="IPR023214">
    <property type="entry name" value="HAD_sf"/>
</dbReference>
<dbReference type="OrthoDB" id="444127at2759"/>
<dbReference type="InterPro" id="IPR044924">
    <property type="entry name" value="HAD-SF_hydro_IA_REG-2-like_cap"/>
</dbReference>
<gene>
    <name evidence="1" type="ORF">P154DRAFT_182468</name>
</gene>
<dbReference type="GO" id="GO:0005634">
    <property type="term" value="C:nucleus"/>
    <property type="evidence" value="ECO:0007669"/>
    <property type="project" value="TreeGrafter"/>
</dbReference>
<dbReference type="Gene3D" id="3.40.50.1000">
    <property type="entry name" value="HAD superfamily/HAD-like"/>
    <property type="match status" value="1"/>
</dbReference>
<dbReference type="InterPro" id="IPR051828">
    <property type="entry name" value="HAD-like_hydrolase_domain"/>
</dbReference>
<dbReference type="PANTHER" id="PTHR46191:SF2">
    <property type="entry name" value="HALOACID DEHALOGENASE-LIKE HYDROLASE DOMAIN-CONTAINING PROTEIN 3"/>
    <property type="match status" value="1"/>
</dbReference>
<name>A0A6A5WZB9_9PLEO</name>
<keyword evidence="2" id="KW-1185">Reference proteome</keyword>
<dbReference type="SUPFAM" id="SSF56784">
    <property type="entry name" value="HAD-like"/>
    <property type="match status" value="1"/>
</dbReference>
<dbReference type="InterPro" id="IPR036412">
    <property type="entry name" value="HAD-like_sf"/>
</dbReference>
<proteinExistence type="predicted"/>
<organism evidence="1 2">
    <name type="scientific">Amniculicola lignicola CBS 123094</name>
    <dbReference type="NCBI Taxonomy" id="1392246"/>
    <lineage>
        <taxon>Eukaryota</taxon>
        <taxon>Fungi</taxon>
        <taxon>Dikarya</taxon>
        <taxon>Ascomycota</taxon>
        <taxon>Pezizomycotina</taxon>
        <taxon>Dothideomycetes</taxon>
        <taxon>Pleosporomycetidae</taxon>
        <taxon>Pleosporales</taxon>
        <taxon>Amniculicolaceae</taxon>
        <taxon>Amniculicola</taxon>
    </lineage>
</organism>
<sequence length="321" mass="36654">MHQSKVLLRKKNLLIGFDAFGTLFAPKAPIASQYGEIARRHGIGFPDEYQLNQAFVKAFKYESTENPNYGKGKAGFGVEKWWGNVISRTFQPFLQRDQRVSRRLIFDLINRFSTSEGYRIYPDVLPFFQMLRSRKAGFKTEHWRWGHTVVGVVTNSDDRVPEVLESFGLKIGPRRVGSVLQRQLDANVRDDVSFVVLSYDVGYEKPDERMFKAATQMLKETLGNDAGRKPTLEDDFELLFVGDTVEQDYLGAKHAGWNALLLDREDVHRTLLPDETSIARAGITVAGKDGRMVTEQVDVIRDLQALTEWHQDEEAFMKTSV</sequence>
<evidence type="ECO:0000313" key="2">
    <source>
        <dbReference type="Proteomes" id="UP000799779"/>
    </source>
</evidence>
<evidence type="ECO:0000313" key="1">
    <source>
        <dbReference type="EMBL" id="KAF2007090.1"/>
    </source>
</evidence>
<evidence type="ECO:0008006" key="3">
    <source>
        <dbReference type="Google" id="ProtNLM"/>
    </source>
</evidence>
<dbReference type="Proteomes" id="UP000799779">
    <property type="component" value="Unassembled WGS sequence"/>
</dbReference>
<protein>
    <recommendedName>
        <fullName evidence="3">HAD-like protein</fullName>
    </recommendedName>
</protein>
<dbReference type="EMBL" id="ML977558">
    <property type="protein sequence ID" value="KAF2007090.1"/>
    <property type="molecule type" value="Genomic_DNA"/>
</dbReference>
<dbReference type="Gene3D" id="1.10.150.720">
    <property type="entry name" value="Haloacid dehalogenase-like hydrolase"/>
    <property type="match status" value="1"/>
</dbReference>
<dbReference type="PANTHER" id="PTHR46191">
    <property type="match status" value="1"/>
</dbReference>
<reference evidence="1" key="1">
    <citation type="journal article" date="2020" name="Stud. Mycol.">
        <title>101 Dothideomycetes genomes: a test case for predicting lifestyles and emergence of pathogens.</title>
        <authorList>
            <person name="Haridas S."/>
            <person name="Albert R."/>
            <person name="Binder M."/>
            <person name="Bloem J."/>
            <person name="Labutti K."/>
            <person name="Salamov A."/>
            <person name="Andreopoulos B."/>
            <person name="Baker S."/>
            <person name="Barry K."/>
            <person name="Bills G."/>
            <person name="Bluhm B."/>
            <person name="Cannon C."/>
            <person name="Castanera R."/>
            <person name="Culley D."/>
            <person name="Daum C."/>
            <person name="Ezra D."/>
            <person name="Gonzalez J."/>
            <person name="Henrissat B."/>
            <person name="Kuo A."/>
            <person name="Liang C."/>
            <person name="Lipzen A."/>
            <person name="Lutzoni F."/>
            <person name="Magnuson J."/>
            <person name="Mondo S."/>
            <person name="Nolan M."/>
            <person name="Ohm R."/>
            <person name="Pangilinan J."/>
            <person name="Park H.-J."/>
            <person name="Ramirez L."/>
            <person name="Alfaro M."/>
            <person name="Sun H."/>
            <person name="Tritt A."/>
            <person name="Yoshinaga Y."/>
            <person name="Zwiers L.-H."/>
            <person name="Turgeon B."/>
            <person name="Goodwin S."/>
            <person name="Spatafora J."/>
            <person name="Crous P."/>
            <person name="Grigoriev I."/>
        </authorList>
    </citation>
    <scope>NUCLEOTIDE SEQUENCE</scope>
    <source>
        <strain evidence="1">CBS 123094</strain>
    </source>
</reference>
<accession>A0A6A5WZB9</accession>